<accession>A0A7C9IZQ4</accession>
<dbReference type="Proteomes" id="UP000479526">
    <property type="component" value="Unassembled WGS sequence"/>
</dbReference>
<feature type="region of interest" description="Disordered" evidence="1">
    <location>
        <begin position="169"/>
        <end position="190"/>
    </location>
</feature>
<evidence type="ECO:0000313" key="3">
    <source>
        <dbReference type="Proteomes" id="UP000479526"/>
    </source>
</evidence>
<organism evidence="2 3">
    <name type="scientific">Herbidospora solisilvae</name>
    <dbReference type="NCBI Taxonomy" id="2696284"/>
    <lineage>
        <taxon>Bacteria</taxon>
        <taxon>Bacillati</taxon>
        <taxon>Actinomycetota</taxon>
        <taxon>Actinomycetes</taxon>
        <taxon>Streptosporangiales</taxon>
        <taxon>Streptosporangiaceae</taxon>
        <taxon>Herbidospora</taxon>
    </lineage>
</organism>
<protein>
    <submittedName>
        <fullName evidence="2">Uncharacterized protein</fullName>
    </submittedName>
</protein>
<proteinExistence type="predicted"/>
<evidence type="ECO:0000256" key="1">
    <source>
        <dbReference type="SAM" id="MobiDB-lite"/>
    </source>
</evidence>
<dbReference type="EMBL" id="WXEW01000001">
    <property type="protein sequence ID" value="NAS20066.1"/>
    <property type="molecule type" value="Genomic_DNA"/>
</dbReference>
<name>A0A7C9IZQ4_9ACTN</name>
<dbReference type="AlphaFoldDB" id="A0A7C9IZQ4"/>
<feature type="compositionally biased region" description="Polar residues" evidence="1">
    <location>
        <begin position="169"/>
        <end position="178"/>
    </location>
</feature>
<reference evidence="2 3" key="1">
    <citation type="submission" date="2020-01" db="EMBL/GenBank/DDBJ databases">
        <title>Herbidospora sp. NEAU-GS84 nov., a novel actinomycete isolated from soil.</title>
        <authorList>
            <person name="Han L."/>
        </authorList>
    </citation>
    <scope>NUCLEOTIDE SEQUENCE [LARGE SCALE GENOMIC DNA]</scope>
    <source>
        <strain evidence="2 3">NEAU-GS84</strain>
    </source>
</reference>
<gene>
    <name evidence="2" type="ORF">GT755_00015</name>
</gene>
<sequence length="190" mass="19769">MAMGEVAELTGRVVPYITAAADEYGAQVWDTPAETAPVVRAEQAMALFGLRMLDLLVRSELSRPALREAVADVIEDASDDAVAALRLQVKKALSADGQLAADIAALVKDAPITAGAGSQVISNSHIGGNVNQIGSAWDVRIGEDRSTTVHGGNRGIVSTGDGARNVQMNAEASGSGQVYQAGRDQTINER</sequence>
<keyword evidence="3" id="KW-1185">Reference proteome</keyword>
<dbReference type="RefSeq" id="WP_202609490.1">
    <property type="nucleotide sequence ID" value="NZ_WXEW01000001.1"/>
</dbReference>
<comment type="caution">
    <text evidence="2">The sequence shown here is derived from an EMBL/GenBank/DDBJ whole genome shotgun (WGS) entry which is preliminary data.</text>
</comment>
<evidence type="ECO:0000313" key="2">
    <source>
        <dbReference type="EMBL" id="NAS20066.1"/>
    </source>
</evidence>